<evidence type="ECO:0000256" key="1">
    <source>
        <dbReference type="ARBA" id="ARBA00011601"/>
    </source>
</evidence>
<dbReference type="Gramene" id="Mp7g08910.1">
    <property type="protein sequence ID" value="Mp7g08910.1.cds"/>
    <property type="gene ID" value="Mp7g08910"/>
</dbReference>
<accession>A0A2R6WPM8</accession>
<dbReference type="PANTHER" id="PTHR10188">
    <property type="entry name" value="L-ASPARAGINASE"/>
    <property type="match status" value="1"/>
</dbReference>
<name>A0A2R6WPM8_MARPO</name>
<feature type="compositionally biased region" description="Basic and acidic residues" evidence="4">
    <location>
        <begin position="17"/>
        <end position="31"/>
    </location>
</feature>
<dbReference type="GO" id="GO:0005737">
    <property type="term" value="C:cytoplasm"/>
    <property type="evidence" value="ECO:0000318"/>
    <property type="project" value="GO_Central"/>
</dbReference>
<evidence type="ECO:0008006" key="7">
    <source>
        <dbReference type="Google" id="ProtNLM"/>
    </source>
</evidence>
<reference evidence="6" key="1">
    <citation type="journal article" date="2017" name="Cell">
        <title>Insights into land plant evolution garnered from the Marchantia polymorpha genome.</title>
        <authorList>
            <person name="Bowman J.L."/>
            <person name="Kohchi T."/>
            <person name="Yamato K.T."/>
            <person name="Jenkins J."/>
            <person name="Shu S."/>
            <person name="Ishizaki K."/>
            <person name="Yamaoka S."/>
            <person name="Nishihama R."/>
            <person name="Nakamura Y."/>
            <person name="Berger F."/>
            <person name="Adam C."/>
            <person name="Aki S.S."/>
            <person name="Althoff F."/>
            <person name="Araki T."/>
            <person name="Arteaga-Vazquez M.A."/>
            <person name="Balasubrmanian S."/>
            <person name="Barry K."/>
            <person name="Bauer D."/>
            <person name="Boehm C.R."/>
            <person name="Briginshaw L."/>
            <person name="Caballero-Perez J."/>
            <person name="Catarino B."/>
            <person name="Chen F."/>
            <person name="Chiyoda S."/>
            <person name="Chovatia M."/>
            <person name="Davies K.M."/>
            <person name="Delmans M."/>
            <person name="Demura T."/>
            <person name="Dierschke T."/>
            <person name="Dolan L."/>
            <person name="Dorantes-Acosta A.E."/>
            <person name="Eklund D.M."/>
            <person name="Florent S.N."/>
            <person name="Flores-Sandoval E."/>
            <person name="Fujiyama A."/>
            <person name="Fukuzawa H."/>
            <person name="Galik B."/>
            <person name="Grimanelli D."/>
            <person name="Grimwood J."/>
            <person name="Grossniklaus U."/>
            <person name="Hamada T."/>
            <person name="Haseloff J."/>
            <person name="Hetherington A.J."/>
            <person name="Higo A."/>
            <person name="Hirakawa Y."/>
            <person name="Hundley H.N."/>
            <person name="Ikeda Y."/>
            <person name="Inoue K."/>
            <person name="Inoue S.I."/>
            <person name="Ishida S."/>
            <person name="Jia Q."/>
            <person name="Kakita M."/>
            <person name="Kanazawa T."/>
            <person name="Kawai Y."/>
            <person name="Kawashima T."/>
            <person name="Kennedy M."/>
            <person name="Kinose K."/>
            <person name="Kinoshita T."/>
            <person name="Kohara Y."/>
            <person name="Koide E."/>
            <person name="Komatsu K."/>
            <person name="Kopischke S."/>
            <person name="Kubo M."/>
            <person name="Kyozuka J."/>
            <person name="Lagercrantz U."/>
            <person name="Lin S.S."/>
            <person name="Lindquist E."/>
            <person name="Lipzen A.M."/>
            <person name="Lu C.W."/>
            <person name="De Luna E."/>
            <person name="Martienssen R.A."/>
            <person name="Minamino N."/>
            <person name="Mizutani M."/>
            <person name="Mizutani M."/>
            <person name="Mochizuki N."/>
            <person name="Monte I."/>
            <person name="Mosher R."/>
            <person name="Nagasaki H."/>
            <person name="Nakagami H."/>
            <person name="Naramoto S."/>
            <person name="Nishitani K."/>
            <person name="Ohtani M."/>
            <person name="Okamoto T."/>
            <person name="Okumura M."/>
            <person name="Phillips J."/>
            <person name="Pollak B."/>
            <person name="Reinders A."/>
            <person name="Rovekamp M."/>
            <person name="Sano R."/>
            <person name="Sawa S."/>
            <person name="Schmid M.W."/>
            <person name="Shirakawa M."/>
            <person name="Solano R."/>
            <person name="Spunde A."/>
            <person name="Suetsugu N."/>
            <person name="Sugano S."/>
            <person name="Sugiyama A."/>
            <person name="Sun R."/>
            <person name="Suzuki Y."/>
            <person name="Takenaka M."/>
            <person name="Takezawa D."/>
            <person name="Tomogane H."/>
            <person name="Tsuzuki M."/>
            <person name="Ueda T."/>
            <person name="Umeda M."/>
            <person name="Ward J.M."/>
            <person name="Watanabe Y."/>
            <person name="Yazaki K."/>
            <person name="Yokoyama R."/>
            <person name="Yoshitake Y."/>
            <person name="Yotsui I."/>
            <person name="Zachgo S."/>
            <person name="Schmutz J."/>
        </authorList>
    </citation>
    <scope>NUCLEOTIDE SEQUENCE [LARGE SCALE GENOMIC DNA]</scope>
    <source>
        <strain evidence="6">Tak-1</strain>
    </source>
</reference>
<dbReference type="PANTHER" id="PTHR10188:SF8">
    <property type="entry name" value="THREONINE ASPARTASE 1"/>
    <property type="match status" value="1"/>
</dbReference>
<dbReference type="GO" id="GO:0051604">
    <property type="term" value="P:protein maturation"/>
    <property type="evidence" value="ECO:0000318"/>
    <property type="project" value="GO_Central"/>
</dbReference>
<keyword evidence="6" id="KW-1185">Reference proteome</keyword>
<dbReference type="Pfam" id="PF01112">
    <property type="entry name" value="Asparaginase_2"/>
    <property type="match status" value="1"/>
</dbReference>
<comment type="subunit">
    <text evidence="1">Heterotetramer of two alpha and two beta chains arranged as a dimer of alpha/beta heterodimers.</text>
</comment>
<dbReference type="InterPro" id="IPR000246">
    <property type="entry name" value="Peptidase_T2"/>
</dbReference>
<evidence type="ECO:0000256" key="3">
    <source>
        <dbReference type="PIRSR" id="PIRSR600246-3"/>
    </source>
</evidence>
<evidence type="ECO:0000313" key="5">
    <source>
        <dbReference type="EMBL" id="PTQ35827.1"/>
    </source>
</evidence>
<dbReference type="GO" id="GO:0004298">
    <property type="term" value="F:threonine-type endopeptidase activity"/>
    <property type="evidence" value="ECO:0000318"/>
    <property type="project" value="GO_Central"/>
</dbReference>
<dbReference type="InterPro" id="IPR029055">
    <property type="entry name" value="Ntn_hydrolases_N"/>
</dbReference>
<evidence type="ECO:0000256" key="2">
    <source>
        <dbReference type="PIRSR" id="PIRSR600246-1"/>
    </source>
</evidence>
<evidence type="ECO:0000313" key="6">
    <source>
        <dbReference type="Proteomes" id="UP000244005"/>
    </source>
</evidence>
<dbReference type="InterPro" id="IPR037464">
    <property type="entry name" value="Taspase1"/>
</dbReference>
<gene>
    <name evidence="5" type="ORF">MARPO_0068s0044</name>
</gene>
<organism evidence="5 6">
    <name type="scientific">Marchantia polymorpha</name>
    <name type="common">Common liverwort</name>
    <name type="synonym">Marchantia aquatica</name>
    <dbReference type="NCBI Taxonomy" id="3197"/>
    <lineage>
        <taxon>Eukaryota</taxon>
        <taxon>Viridiplantae</taxon>
        <taxon>Streptophyta</taxon>
        <taxon>Embryophyta</taxon>
        <taxon>Marchantiophyta</taxon>
        <taxon>Marchantiopsida</taxon>
        <taxon>Marchantiidae</taxon>
        <taxon>Marchantiales</taxon>
        <taxon>Marchantiaceae</taxon>
        <taxon>Marchantia</taxon>
    </lineage>
</organism>
<dbReference type="CDD" id="cd04514">
    <property type="entry name" value="Taspase1_like"/>
    <property type="match status" value="1"/>
</dbReference>
<proteinExistence type="predicted"/>
<dbReference type="Gene3D" id="3.60.20.30">
    <property type="entry name" value="(Glycosyl)asparaginase"/>
    <property type="match status" value="1"/>
</dbReference>
<feature type="active site" description="Nucleophile" evidence="2">
    <location>
        <position position="263"/>
    </location>
</feature>
<dbReference type="EMBL" id="KZ772740">
    <property type="protein sequence ID" value="PTQ35827.1"/>
    <property type="molecule type" value="Genomic_DNA"/>
</dbReference>
<dbReference type="Proteomes" id="UP000244005">
    <property type="component" value="Unassembled WGS sequence"/>
</dbReference>
<evidence type="ECO:0000256" key="4">
    <source>
        <dbReference type="SAM" id="MobiDB-lite"/>
    </source>
</evidence>
<sequence length="471" mass="49452">MTHLVPASSIIPDVEDNTERPHMEGESEKESSVVSPRGRPFFVAVHVGAGYHSPLNSKAYCRAMRRACMAAASVLSKGGGRTMDAVVSAIKVLEDDEITNAGKGSNLTEEGSVECDASVMDGLTGAFGAVGAAPGIKNPVEVAAMLAKQSLAGPLPLGRIPPIFLVGHGAREWAIKHGIEAAKDAGEARKYLVSKRAKEQWIHYTKMIDTYNTQEVQRKQANTLEIRSCAKTTAILQETSAVKIDGEKTFAKPAHVEDLVLDTVGAISVDSEGNISAGASSGGIAMKVKGRVGVAAQYGCGCWASSKPHSEGTSVGCCVSGAGEVIIRGLAACECCSSAQKSITSSSSMSGPLLHELRLLRCLLLRSETGPGPACQTFLSRMMESQGDFGGTNDAGILLVQLDASEGNRATTRPKLGAVELVAAFTSRSFGVGYYGSLMKAPKTEIFRKPQSDKVGLFATHVNNSSRSNDC</sequence>
<dbReference type="AlphaFoldDB" id="A0A2R6WPM8"/>
<feature type="site" description="Cleavage; by autolysis" evidence="3">
    <location>
        <begin position="262"/>
        <end position="263"/>
    </location>
</feature>
<protein>
    <recommendedName>
        <fullName evidence="7">Threonine aspartase</fullName>
    </recommendedName>
</protein>
<dbReference type="SUPFAM" id="SSF56235">
    <property type="entry name" value="N-terminal nucleophile aminohydrolases (Ntn hydrolases)"/>
    <property type="match status" value="1"/>
</dbReference>
<dbReference type="OrthoDB" id="77601at2759"/>
<feature type="region of interest" description="Disordered" evidence="4">
    <location>
        <begin position="1"/>
        <end position="34"/>
    </location>
</feature>